<protein>
    <submittedName>
        <fullName evidence="1">Uncharacterized protein</fullName>
    </submittedName>
</protein>
<proteinExistence type="predicted"/>
<sequence>MSSAAKHCDAPEQNEDVRDKKKRKKVGFSKDANVDFCEAKDCIKLHLIGDGNDIQSDSQGEDNGNDFSPTFVEEFFEGGRIYGYRGLRIDIWLHDSTFLAYAEVRYDSKLQVNGSRKGTKDVEAILKEIFGESLIMDRGTFIERLANAGNYFRDLITAHGDVVATWESSPAPSSSAGNLQGHVKHCEIVRMEIHDPSLREWRSSLSPLVLLFIEGGRPIDSDPQWEIFVATEKHKGSERSCKVTGFCNVFRFYHYPDSMRLRISQILVLPPYQQKGYGFHLLESVNKVALQRGCFDVNMEEPSEKLQELRDCMDSLRLLSHPTIVSAILGDVAQITKKREEVQKGIVVEKTSLGGSELQEVLHMDVHSLSRRENGDLVASDSVKRQGWHILMPPKALIDVARKIYKISKSQVKRCWEILIFLHLDPLDTSALETYSQLLATKLKYEVFEKDNNEAGRSKKVVDTKNEHDSSKTFVMMRFKSSAKNNADVSRVANEVLAGMEDVVEVEETNNKNEVLQELLEERENEILSVVKKVRRFRSG</sequence>
<dbReference type="EMBL" id="CM055095">
    <property type="protein sequence ID" value="KAJ7559196.1"/>
    <property type="molecule type" value="Genomic_DNA"/>
</dbReference>
<accession>A0ACC2DY70</accession>
<reference evidence="2" key="1">
    <citation type="journal article" date="2024" name="Proc. Natl. Acad. Sci. U.S.A.">
        <title>Extraordinary preservation of gene collinearity over three hundred million years revealed in homosporous lycophytes.</title>
        <authorList>
            <person name="Li C."/>
            <person name="Wickell D."/>
            <person name="Kuo L.Y."/>
            <person name="Chen X."/>
            <person name="Nie B."/>
            <person name="Liao X."/>
            <person name="Peng D."/>
            <person name="Ji J."/>
            <person name="Jenkins J."/>
            <person name="Williams M."/>
            <person name="Shu S."/>
            <person name="Plott C."/>
            <person name="Barry K."/>
            <person name="Rajasekar S."/>
            <person name="Grimwood J."/>
            <person name="Han X."/>
            <person name="Sun S."/>
            <person name="Hou Z."/>
            <person name="He W."/>
            <person name="Dai G."/>
            <person name="Sun C."/>
            <person name="Schmutz J."/>
            <person name="Leebens-Mack J.H."/>
            <person name="Li F.W."/>
            <person name="Wang L."/>
        </authorList>
    </citation>
    <scope>NUCLEOTIDE SEQUENCE [LARGE SCALE GENOMIC DNA]</scope>
    <source>
        <strain evidence="2">cv. PW_Plant_1</strain>
    </source>
</reference>
<name>A0ACC2DY70_DIPCM</name>
<organism evidence="1 2">
    <name type="scientific">Diphasiastrum complanatum</name>
    <name type="common">Issler's clubmoss</name>
    <name type="synonym">Lycopodium complanatum</name>
    <dbReference type="NCBI Taxonomy" id="34168"/>
    <lineage>
        <taxon>Eukaryota</taxon>
        <taxon>Viridiplantae</taxon>
        <taxon>Streptophyta</taxon>
        <taxon>Embryophyta</taxon>
        <taxon>Tracheophyta</taxon>
        <taxon>Lycopodiopsida</taxon>
        <taxon>Lycopodiales</taxon>
        <taxon>Lycopodiaceae</taxon>
        <taxon>Lycopodioideae</taxon>
        <taxon>Diphasiastrum</taxon>
    </lineage>
</organism>
<gene>
    <name evidence="1" type="ORF">O6H91_04G074000</name>
</gene>
<evidence type="ECO:0000313" key="1">
    <source>
        <dbReference type="EMBL" id="KAJ7559196.1"/>
    </source>
</evidence>
<dbReference type="Proteomes" id="UP001162992">
    <property type="component" value="Chromosome 4"/>
</dbReference>
<keyword evidence="2" id="KW-1185">Reference proteome</keyword>
<evidence type="ECO:0000313" key="2">
    <source>
        <dbReference type="Proteomes" id="UP001162992"/>
    </source>
</evidence>
<comment type="caution">
    <text evidence="1">The sequence shown here is derived from an EMBL/GenBank/DDBJ whole genome shotgun (WGS) entry which is preliminary data.</text>
</comment>